<proteinExistence type="predicted"/>
<gene>
    <name evidence="1" type="ORF">N8T08_008040</name>
</gene>
<protein>
    <submittedName>
        <fullName evidence="1">Uncharacterized protein</fullName>
    </submittedName>
</protein>
<name>A0ACC3AX81_9EURO</name>
<keyword evidence="2" id="KW-1185">Reference proteome</keyword>
<accession>A0ACC3AX81</accession>
<comment type="caution">
    <text evidence="1">The sequence shown here is derived from an EMBL/GenBank/DDBJ whole genome shotgun (WGS) entry which is preliminary data.</text>
</comment>
<sequence>MSLQSGFTDTLSPGTTSTNTSRRSTSTVRSRTRRFVPFTDDDDDENGRQLQSTGLSAMSSRDPSTIRSRGTTPSPFPSRGVSPIPKSHPSRATQSPGRNGLNSSLGGFYPSGKGQVNFADSSRAAVDFLDSSWSSLQSLASSVLGSDIARAATNGSARTHARKPSRPDPYMRAASRTAVPAAWGPSAPSGPEIGVGTKEERQALAQAKKREALLLADTAEPGNPSTRHKRRDSSDQTDHSAIDPEQDEEALAYIHHVLATDSITGVTIRYGCQPAIFRKANGFWPMDSIQGRKTVLLPVDSCSVKGRPVSPPGRVNNLLDDEEARRKSLEDPNGSSIAPVSGPDSPRPFEDNKTLDAPEEAEGDRLWKHESWVQIDGFPAPVEIGRVPRRALGFFPRTRRKSVSYTDSGSPSVSGSARDRTATPSSSSSPVEPAWSPAISTRPHADSSASRGSSNYKPKHRHQRQRSNMQLSAPGVGTLDRDVMAPGPAQDGLSKWFAQHLPNLAPTPAPPDFESTSENASTANSNTPTTSLDNIGGAVEGWVRKMTTRAKASFNELQQDASSPAGSGLGPGINRRGTGDLIELNDGLESRSNSGLLGETRLRPEFNRSGSSLHTGASVRERFPSPAKGTSGTRSFGDRHKDD</sequence>
<evidence type="ECO:0000313" key="1">
    <source>
        <dbReference type="EMBL" id="KAK1142295.1"/>
    </source>
</evidence>
<dbReference type="EMBL" id="JAOPJF010000052">
    <property type="protein sequence ID" value="KAK1142295.1"/>
    <property type="molecule type" value="Genomic_DNA"/>
</dbReference>
<reference evidence="1 2" key="1">
    <citation type="journal article" date="2023" name="ACS Omega">
        <title>Identification of the Neoaspergillic Acid Biosynthesis Gene Cluster by Establishing an In Vitro CRISPR-Ribonucleoprotein Genetic System in Aspergillus melleus.</title>
        <authorList>
            <person name="Yuan B."/>
            <person name="Grau M.F."/>
            <person name="Murata R.M."/>
            <person name="Torok T."/>
            <person name="Venkateswaran K."/>
            <person name="Stajich J.E."/>
            <person name="Wang C.C.C."/>
        </authorList>
    </citation>
    <scope>NUCLEOTIDE SEQUENCE [LARGE SCALE GENOMIC DNA]</scope>
    <source>
        <strain evidence="1 2">IMV 1140</strain>
    </source>
</reference>
<dbReference type="Proteomes" id="UP001177260">
    <property type="component" value="Unassembled WGS sequence"/>
</dbReference>
<organism evidence="1 2">
    <name type="scientific">Aspergillus melleus</name>
    <dbReference type="NCBI Taxonomy" id="138277"/>
    <lineage>
        <taxon>Eukaryota</taxon>
        <taxon>Fungi</taxon>
        <taxon>Dikarya</taxon>
        <taxon>Ascomycota</taxon>
        <taxon>Pezizomycotina</taxon>
        <taxon>Eurotiomycetes</taxon>
        <taxon>Eurotiomycetidae</taxon>
        <taxon>Eurotiales</taxon>
        <taxon>Aspergillaceae</taxon>
        <taxon>Aspergillus</taxon>
        <taxon>Aspergillus subgen. Circumdati</taxon>
    </lineage>
</organism>
<evidence type="ECO:0000313" key="2">
    <source>
        <dbReference type="Proteomes" id="UP001177260"/>
    </source>
</evidence>